<organism evidence="1 2">
    <name type="scientific">Corallococcus caeni</name>
    <dbReference type="NCBI Taxonomy" id="3082388"/>
    <lineage>
        <taxon>Bacteria</taxon>
        <taxon>Pseudomonadati</taxon>
        <taxon>Myxococcota</taxon>
        <taxon>Myxococcia</taxon>
        <taxon>Myxococcales</taxon>
        <taxon>Cystobacterineae</taxon>
        <taxon>Myxococcaceae</taxon>
        <taxon>Corallococcus</taxon>
    </lineage>
</organism>
<protein>
    <submittedName>
        <fullName evidence="1">Uncharacterized protein</fullName>
    </submittedName>
</protein>
<gene>
    <name evidence="1" type="ORF">ASNO1_64110</name>
</gene>
<name>A0ABQ6R1Q9_9BACT</name>
<dbReference type="EMBL" id="BTTX01000007">
    <property type="protein sequence ID" value="GMU10157.1"/>
    <property type="molecule type" value="Genomic_DNA"/>
</dbReference>
<keyword evidence="2" id="KW-1185">Reference proteome</keyword>
<evidence type="ECO:0000313" key="1">
    <source>
        <dbReference type="EMBL" id="GMU10157.1"/>
    </source>
</evidence>
<dbReference type="Proteomes" id="UP001342631">
    <property type="component" value="Unassembled WGS sequence"/>
</dbReference>
<accession>A0ABQ6R1Q9</accession>
<reference evidence="1 2" key="1">
    <citation type="journal article" date="2024" name="Arch. Microbiol.">
        <title>Corallococcus caeni sp. nov., a novel myxobacterium isolated from activated sludge.</title>
        <authorList>
            <person name="Tomita S."/>
            <person name="Nakai R."/>
            <person name="Kuroda K."/>
            <person name="Kurashita H."/>
            <person name="Hatamoto M."/>
            <person name="Yamaguchi T."/>
            <person name="Narihiro T."/>
        </authorList>
    </citation>
    <scope>NUCLEOTIDE SEQUENCE [LARGE SCALE GENOMIC DNA]</scope>
    <source>
        <strain evidence="1 2">NO1</strain>
    </source>
</reference>
<evidence type="ECO:0000313" key="2">
    <source>
        <dbReference type="Proteomes" id="UP001342631"/>
    </source>
</evidence>
<sequence length="109" mass="11604">MGDPVKQQTAAPQAPAALALEAAPALLQEVRRTLHARLGVGRHGLEPMLDELGQTLARLLPGPGDARLSPEEQDKARASFASVVDTLEDVLEALHRSGRAGRVLGWGER</sequence>
<comment type="caution">
    <text evidence="1">The sequence shown here is derived from an EMBL/GenBank/DDBJ whole genome shotgun (WGS) entry which is preliminary data.</text>
</comment>
<proteinExistence type="predicted"/>